<dbReference type="GO" id="GO:0006355">
    <property type="term" value="P:regulation of DNA-templated transcription"/>
    <property type="evidence" value="ECO:0007669"/>
    <property type="project" value="InterPro"/>
</dbReference>
<dbReference type="HOGENOM" id="CLU_1408341_0_0_1"/>
<proteinExistence type="inferred from homology"/>
<dbReference type="PANTHER" id="PTHR15950:SF22">
    <property type="entry name" value="VESTIGIAL LIKE 2B"/>
    <property type="match status" value="1"/>
</dbReference>
<dbReference type="STRING" id="99883.ENSTNIP00000019960"/>
<dbReference type="OrthoDB" id="10069705at2759"/>
<dbReference type="GO" id="GO:0005634">
    <property type="term" value="C:nucleus"/>
    <property type="evidence" value="ECO:0007669"/>
    <property type="project" value="UniProtKB-SubCell"/>
</dbReference>
<evidence type="ECO:0000256" key="3">
    <source>
        <dbReference type="ARBA" id="ARBA00023163"/>
    </source>
</evidence>
<reference evidence="8" key="3">
    <citation type="submission" date="2025-05" db="UniProtKB">
        <authorList>
            <consortium name="Ensembl"/>
        </authorList>
    </citation>
    <scope>IDENTIFICATION</scope>
</reference>
<organism evidence="7">
    <name type="scientific">Tetraodon nigroviridis</name>
    <name type="common">Spotted green pufferfish</name>
    <name type="synonym">Chelonodon nigroviridis</name>
    <dbReference type="NCBI Taxonomy" id="99883"/>
    <lineage>
        <taxon>Eukaryota</taxon>
        <taxon>Metazoa</taxon>
        <taxon>Chordata</taxon>
        <taxon>Craniata</taxon>
        <taxon>Vertebrata</taxon>
        <taxon>Euteleostomi</taxon>
        <taxon>Actinopterygii</taxon>
        <taxon>Neopterygii</taxon>
        <taxon>Teleostei</taxon>
        <taxon>Neoteleostei</taxon>
        <taxon>Acanthomorphata</taxon>
        <taxon>Eupercaria</taxon>
        <taxon>Tetraodontiformes</taxon>
        <taxon>Tetradontoidea</taxon>
        <taxon>Tetraodontidae</taxon>
        <taxon>Tetraodon</taxon>
    </lineage>
</organism>
<dbReference type="InterPro" id="IPR011520">
    <property type="entry name" value="Vg_fam"/>
</dbReference>
<dbReference type="Proteomes" id="UP000007303">
    <property type="component" value="Unassembled WGS sequence"/>
</dbReference>
<evidence type="ECO:0000256" key="4">
    <source>
        <dbReference type="ARBA" id="ARBA00023242"/>
    </source>
</evidence>
<sequence>MEERTESPMAVKVEKHSQSTILTYFHGDTNSMVDAHFSRALGTVSRDKGPAKMKKMRKSIKEKSTDRGESTADAYPMPQLPTGGLLNLSPMDDTPDTWHPFTARAAESAGLPSIAYSLSPERLSLAGQRYATSLLNLLHNEQADAGPSLASSSKPELHHSWMEQPGLREPVDPAMVFKPGQCLDKKDLYWY</sequence>
<feature type="region of interest" description="Disordered" evidence="6">
    <location>
        <begin position="46"/>
        <end position="80"/>
    </location>
</feature>
<comment type="subcellular location">
    <subcellularLocation>
        <location evidence="1">Nucleus</location>
    </subcellularLocation>
</comment>
<dbReference type="Ensembl" id="ENSTNIT00000020191.1">
    <property type="protein sequence ID" value="ENSTNIP00000019960.1"/>
    <property type="gene ID" value="ENSTNIG00000016847.1"/>
</dbReference>
<comment type="similarity">
    <text evidence="5">Belongs to the vestigial family.</text>
</comment>
<keyword evidence="4" id="KW-0539">Nucleus</keyword>
<protein>
    <submittedName>
        <fullName evidence="7">(spotted green pufferfish) hypothetical protein</fullName>
    </submittedName>
    <submittedName>
        <fullName evidence="8">Si:dkeyp-11e3.1</fullName>
    </submittedName>
</protein>
<reference evidence="7" key="2">
    <citation type="submission" date="2004-02" db="EMBL/GenBank/DDBJ databases">
        <authorList>
            <consortium name="Genoscope"/>
            <consortium name="Whitehead Institute Centre for Genome Research"/>
        </authorList>
    </citation>
    <scope>NUCLEOTIDE SEQUENCE</scope>
</reference>
<dbReference type="AlphaFoldDB" id="Q4RP54"/>
<dbReference type="EMBL" id="CAAE01015008">
    <property type="protein sequence ID" value="CAG09828.1"/>
    <property type="molecule type" value="Genomic_DNA"/>
</dbReference>
<evidence type="ECO:0000256" key="1">
    <source>
        <dbReference type="ARBA" id="ARBA00004123"/>
    </source>
</evidence>
<evidence type="ECO:0000313" key="8">
    <source>
        <dbReference type="Ensembl" id="ENSTNIP00000019960.1"/>
    </source>
</evidence>
<evidence type="ECO:0000313" key="7">
    <source>
        <dbReference type="EMBL" id="CAG09828.1"/>
    </source>
</evidence>
<keyword evidence="9" id="KW-1185">Reference proteome</keyword>
<dbReference type="KEGG" id="tng:GSTEN00031271G001"/>
<gene>
    <name evidence="7" type="ORF">GSTENG00031271001</name>
</gene>
<name>Q4RP54_TETNG</name>
<keyword evidence="3" id="KW-0804">Transcription</keyword>
<keyword evidence="2" id="KW-0805">Transcription regulation</keyword>
<evidence type="ECO:0000313" key="9">
    <source>
        <dbReference type="Proteomes" id="UP000007303"/>
    </source>
</evidence>
<dbReference type="PANTHER" id="PTHR15950">
    <property type="entry name" value="TRANSCRIPTION COFACTOR VESTIGIAL-LIKE PROTEIN"/>
    <property type="match status" value="1"/>
</dbReference>
<dbReference type="OMA" id="GWTKYPG"/>
<evidence type="ECO:0000256" key="5">
    <source>
        <dbReference type="ARBA" id="ARBA00025784"/>
    </source>
</evidence>
<accession>Q4RP54</accession>
<dbReference type="Pfam" id="PF07545">
    <property type="entry name" value="Vg_Tdu"/>
    <property type="match status" value="1"/>
</dbReference>
<evidence type="ECO:0000256" key="6">
    <source>
        <dbReference type="SAM" id="MobiDB-lite"/>
    </source>
</evidence>
<feature type="compositionally biased region" description="Basic and acidic residues" evidence="6">
    <location>
        <begin position="59"/>
        <end position="70"/>
    </location>
</feature>
<evidence type="ECO:0000256" key="2">
    <source>
        <dbReference type="ARBA" id="ARBA00023015"/>
    </source>
</evidence>
<dbReference type="GeneTree" id="ENSGT00390000011545"/>
<reference evidence="7 9" key="1">
    <citation type="journal article" date="2004" name="Nature">
        <title>Genome duplication in the teleost fish Tetraodon nigroviridis reveals the early vertebrate proto-karyotype.</title>
        <authorList>
            <person name="Jaillon O."/>
            <person name="Aury J.-M."/>
            <person name="Brunet F."/>
            <person name="Petit J.-L."/>
            <person name="Stange-Thomann N."/>
            <person name="Mauceli E."/>
            <person name="Bouneau L."/>
            <person name="Fischer C."/>
            <person name="Ozouf-Costaz C."/>
            <person name="Bernot A."/>
            <person name="Nicaud S."/>
            <person name="Jaffe D."/>
            <person name="Fisher S."/>
            <person name="Lutfalla G."/>
            <person name="Dossat C."/>
            <person name="Segurens B."/>
            <person name="Dasilva C."/>
            <person name="Salanoubat M."/>
            <person name="Levy M."/>
            <person name="Boudet N."/>
            <person name="Castellano S."/>
            <person name="Anthouard V."/>
            <person name="Jubin C."/>
            <person name="Castelli V."/>
            <person name="Katinka M."/>
            <person name="Vacherie B."/>
            <person name="Biemont C."/>
            <person name="Skalli Z."/>
            <person name="Cattolico L."/>
            <person name="Poulain J."/>
            <person name="De Berardinis V."/>
            <person name="Cruaud C."/>
            <person name="Duprat S."/>
            <person name="Brottier P."/>
            <person name="Coutanceau J.-P."/>
            <person name="Gouzy J."/>
            <person name="Parra G."/>
            <person name="Lardier G."/>
            <person name="Chapple C."/>
            <person name="McKernan K.J."/>
            <person name="McEwan P."/>
            <person name="Bosak S."/>
            <person name="Kellis M."/>
            <person name="Volff J.-N."/>
            <person name="Guigo R."/>
            <person name="Zody M.C."/>
            <person name="Mesirov J."/>
            <person name="Lindblad-Toh K."/>
            <person name="Birren B."/>
            <person name="Nusbaum C."/>
            <person name="Kahn D."/>
            <person name="Robinson-Rechavi M."/>
            <person name="Laudet V."/>
            <person name="Schachter V."/>
            <person name="Quetier F."/>
            <person name="Saurin W."/>
            <person name="Scarpelli C."/>
            <person name="Wincker P."/>
            <person name="Lander E.S."/>
            <person name="Weissenbach J."/>
            <person name="Roest Crollius H."/>
        </authorList>
    </citation>
    <scope>NUCLEOTIDE SEQUENCE [LARGE SCALE GENOMIC DNA]</scope>
</reference>